<feature type="compositionally biased region" description="Polar residues" evidence="1">
    <location>
        <begin position="92"/>
        <end position="103"/>
    </location>
</feature>
<proteinExistence type="predicted"/>
<evidence type="ECO:0000256" key="1">
    <source>
        <dbReference type="SAM" id="MobiDB-lite"/>
    </source>
</evidence>
<feature type="compositionally biased region" description="Acidic residues" evidence="1">
    <location>
        <begin position="154"/>
        <end position="166"/>
    </location>
</feature>
<evidence type="ECO:0000313" key="3">
    <source>
        <dbReference type="Proteomes" id="UP000663879"/>
    </source>
</evidence>
<reference evidence="2" key="1">
    <citation type="submission" date="2021-02" db="EMBL/GenBank/DDBJ databases">
        <authorList>
            <person name="Nowell W R."/>
        </authorList>
    </citation>
    <scope>NUCLEOTIDE SEQUENCE</scope>
    <source>
        <strain evidence="2">Ploen Becks lab</strain>
    </source>
</reference>
<name>A0A814RXB3_9BILA</name>
<keyword evidence="3" id="KW-1185">Reference proteome</keyword>
<organism evidence="2 3">
    <name type="scientific">Brachionus calyciflorus</name>
    <dbReference type="NCBI Taxonomy" id="104777"/>
    <lineage>
        <taxon>Eukaryota</taxon>
        <taxon>Metazoa</taxon>
        <taxon>Spiralia</taxon>
        <taxon>Gnathifera</taxon>
        <taxon>Rotifera</taxon>
        <taxon>Eurotatoria</taxon>
        <taxon>Monogononta</taxon>
        <taxon>Pseudotrocha</taxon>
        <taxon>Ploima</taxon>
        <taxon>Brachionidae</taxon>
        <taxon>Brachionus</taxon>
    </lineage>
</organism>
<feature type="region of interest" description="Disordered" evidence="1">
    <location>
        <begin position="1"/>
        <end position="29"/>
    </location>
</feature>
<sequence length="166" mass="18264">VVNSDATFKEPRRVKPSYLYPNGSDPAKDQQKIYNFRMSNKPNFVVGTHKETTSNGLFGASKFENRKSKSSRPYGRGGFIGDRGCRGGRGGYNNSTNRTSVSTGVGKYPITTDTEPKISTPRMPNFTSRTTKTPKRILSPTDENCGNSAKIAAIDDEDTSLNEELQ</sequence>
<dbReference type="EMBL" id="CAJNOC010010443">
    <property type="protein sequence ID" value="CAF1139907.1"/>
    <property type="molecule type" value="Genomic_DNA"/>
</dbReference>
<protein>
    <submittedName>
        <fullName evidence="2">Uncharacterized protein</fullName>
    </submittedName>
</protein>
<evidence type="ECO:0000313" key="2">
    <source>
        <dbReference type="EMBL" id="CAF1139907.1"/>
    </source>
</evidence>
<dbReference type="Proteomes" id="UP000663879">
    <property type="component" value="Unassembled WGS sequence"/>
</dbReference>
<feature type="compositionally biased region" description="Gly residues" evidence="1">
    <location>
        <begin position="75"/>
        <end position="91"/>
    </location>
</feature>
<feature type="region of interest" description="Disordered" evidence="1">
    <location>
        <begin position="57"/>
        <end position="166"/>
    </location>
</feature>
<accession>A0A814RXB3</accession>
<gene>
    <name evidence="2" type="ORF">OXX778_LOCUS22854</name>
</gene>
<comment type="caution">
    <text evidence="2">The sequence shown here is derived from an EMBL/GenBank/DDBJ whole genome shotgun (WGS) entry which is preliminary data.</text>
</comment>
<dbReference type="AlphaFoldDB" id="A0A814RXB3"/>
<feature type="non-terminal residue" evidence="2">
    <location>
        <position position="1"/>
    </location>
</feature>